<sequence>PTLLKDFFILLSSGSELQAPANQGDNITVRCDYEEGNPPIVPKIVHRHGTKTSPFTFHNVDCDDAGELRCEAPGAPENLTATLLVNCPPTFVTGQNQSIGTDDNNSIINFAIRTHTTKMKDCSLIRLDSKKTVNCNSSINVTGTPPDLMLTLLLDNMTTHSWGQWQLNVTNDVGSNVAGFSVLADEDPSSVTTAHITPIGERGKAITDRPQTELTFHTILVIGVGAVVTIVIVVVIVIIIRVIRKRNTGDKRRCLATQRAAVYVDNRHPNEQDMINQANDGSADRLIIAEGHQHGACGRSASASPKAGLSGACEPEETHDVRGQGDGTETYVNVAPTKKMTAQEKAFGNMEGAAAPSCSFESNDYVAVKEIQKRKRQAESDRFAAKTASNALDEDREEGREENDGDGEGLTYVQLDFSGKKARNVTIQPLPRTDYAEVNFKAVPPSSPDDPNE</sequence>
<keyword evidence="2" id="KW-1133">Transmembrane helix</keyword>
<proteinExistence type="predicted"/>
<evidence type="ECO:0000313" key="3">
    <source>
        <dbReference type="EMBL" id="KAK7454127.1"/>
    </source>
</evidence>
<organism evidence="3 4">
    <name type="scientific">Batillaria attramentaria</name>
    <dbReference type="NCBI Taxonomy" id="370345"/>
    <lineage>
        <taxon>Eukaryota</taxon>
        <taxon>Metazoa</taxon>
        <taxon>Spiralia</taxon>
        <taxon>Lophotrochozoa</taxon>
        <taxon>Mollusca</taxon>
        <taxon>Gastropoda</taxon>
        <taxon>Caenogastropoda</taxon>
        <taxon>Sorbeoconcha</taxon>
        <taxon>Cerithioidea</taxon>
        <taxon>Batillariidae</taxon>
        <taxon>Batillaria</taxon>
    </lineage>
</organism>
<evidence type="ECO:0000256" key="2">
    <source>
        <dbReference type="SAM" id="Phobius"/>
    </source>
</evidence>
<dbReference type="Proteomes" id="UP001519460">
    <property type="component" value="Unassembled WGS sequence"/>
</dbReference>
<dbReference type="SUPFAM" id="SSF48726">
    <property type="entry name" value="Immunoglobulin"/>
    <property type="match status" value="1"/>
</dbReference>
<feature type="non-terminal residue" evidence="3">
    <location>
        <position position="1"/>
    </location>
</feature>
<comment type="caution">
    <text evidence="3">The sequence shown here is derived from an EMBL/GenBank/DDBJ whole genome shotgun (WGS) entry which is preliminary data.</text>
</comment>
<feature type="transmembrane region" description="Helical" evidence="2">
    <location>
        <begin position="219"/>
        <end position="243"/>
    </location>
</feature>
<reference evidence="3 4" key="1">
    <citation type="journal article" date="2023" name="Sci. Data">
        <title>Genome assembly of the Korean intertidal mud-creeper Batillaria attramentaria.</title>
        <authorList>
            <person name="Patra A.K."/>
            <person name="Ho P.T."/>
            <person name="Jun S."/>
            <person name="Lee S.J."/>
            <person name="Kim Y."/>
            <person name="Won Y.J."/>
        </authorList>
    </citation>
    <scope>NUCLEOTIDE SEQUENCE [LARGE SCALE GENOMIC DNA]</scope>
    <source>
        <strain evidence="3">Wonlab-2016</strain>
    </source>
</reference>
<feature type="region of interest" description="Disordered" evidence="1">
    <location>
        <begin position="308"/>
        <end position="329"/>
    </location>
</feature>
<dbReference type="InterPro" id="IPR036179">
    <property type="entry name" value="Ig-like_dom_sf"/>
</dbReference>
<keyword evidence="2" id="KW-0812">Transmembrane</keyword>
<name>A0ABD0J2K4_9CAEN</name>
<evidence type="ECO:0000256" key="1">
    <source>
        <dbReference type="SAM" id="MobiDB-lite"/>
    </source>
</evidence>
<feature type="region of interest" description="Disordered" evidence="1">
    <location>
        <begin position="374"/>
        <end position="453"/>
    </location>
</feature>
<feature type="compositionally biased region" description="Acidic residues" evidence="1">
    <location>
        <begin position="392"/>
        <end position="407"/>
    </location>
</feature>
<accession>A0ABD0J2K4</accession>
<gene>
    <name evidence="3" type="ORF">BaRGS_00039580</name>
</gene>
<keyword evidence="4" id="KW-1185">Reference proteome</keyword>
<keyword evidence="2" id="KW-0472">Membrane</keyword>
<evidence type="ECO:0000313" key="4">
    <source>
        <dbReference type="Proteomes" id="UP001519460"/>
    </source>
</evidence>
<dbReference type="EMBL" id="JACVVK020000703">
    <property type="protein sequence ID" value="KAK7454127.1"/>
    <property type="molecule type" value="Genomic_DNA"/>
</dbReference>
<evidence type="ECO:0008006" key="5">
    <source>
        <dbReference type="Google" id="ProtNLM"/>
    </source>
</evidence>
<protein>
    <recommendedName>
        <fullName evidence="5">Ig-like domain-containing protein</fullName>
    </recommendedName>
</protein>
<dbReference type="AlphaFoldDB" id="A0ABD0J2K4"/>